<keyword evidence="3" id="KW-0677">Repeat</keyword>
<dbReference type="InterPro" id="IPR003598">
    <property type="entry name" value="Ig_sub2"/>
</dbReference>
<dbReference type="AlphaFoldDB" id="A0AAV5UFX8"/>
<evidence type="ECO:0000256" key="3">
    <source>
        <dbReference type="ARBA" id="ARBA00022737"/>
    </source>
</evidence>
<keyword evidence="8" id="KW-0732">Signal</keyword>
<dbReference type="Proteomes" id="UP001432027">
    <property type="component" value="Unassembled WGS sequence"/>
</dbReference>
<dbReference type="PANTHER" id="PTHR45080:SF33">
    <property type="entry name" value="IG-LIKE DOMAIN-CONTAINING PROTEIN"/>
    <property type="match status" value="1"/>
</dbReference>
<dbReference type="SMART" id="SM00409">
    <property type="entry name" value="IG"/>
    <property type="match status" value="3"/>
</dbReference>
<name>A0AAV5UFX8_9BILA</name>
<dbReference type="PANTHER" id="PTHR45080">
    <property type="entry name" value="CONTACTIN 5"/>
    <property type="match status" value="1"/>
</dbReference>
<feature type="chain" id="PRO_5043394608" description="Ig-like domain-containing protein" evidence="8">
    <location>
        <begin position="22"/>
        <end position="456"/>
    </location>
</feature>
<dbReference type="GO" id="GO:0005886">
    <property type="term" value="C:plasma membrane"/>
    <property type="evidence" value="ECO:0007669"/>
    <property type="project" value="UniProtKB-SubCell"/>
</dbReference>
<dbReference type="GO" id="GO:0007156">
    <property type="term" value="P:homophilic cell adhesion via plasma membrane adhesion molecules"/>
    <property type="evidence" value="ECO:0007669"/>
    <property type="project" value="TreeGrafter"/>
</dbReference>
<evidence type="ECO:0000256" key="1">
    <source>
        <dbReference type="ARBA" id="ARBA00004236"/>
    </source>
</evidence>
<feature type="domain" description="Ig-like" evidence="9">
    <location>
        <begin position="133"/>
        <end position="219"/>
    </location>
</feature>
<keyword evidence="7" id="KW-0393">Immunoglobulin domain</keyword>
<keyword evidence="2" id="KW-1003">Cell membrane</keyword>
<keyword evidence="5" id="KW-1015">Disulfide bond</keyword>
<comment type="subcellular location">
    <subcellularLocation>
        <location evidence="1">Cell membrane</location>
    </subcellularLocation>
</comment>
<accession>A0AAV5UFX8</accession>
<dbReference type="Pfam" id="PF07679">
    <property type="entry name" value="I-set"/>
    <property type="match status" value="1"/>
</dbReference>
<dbReference type="FunFam" id="2.60.40.10:FF:000005">
    <property type="entry name" value="Neuronal cell adhesion molecule"/>
    <property type="match status" value="1"/>
</dbReference>
<organism evidence="10 11">
    <name type="scientific">Pristionchus entomophagus</name>
    <dbReference type="NCBI Taxonomy" id="358040"/>
    <lineage>
        <taxon>Eukaryota</taxon>
        <taxon>Metazoa</taxon>
        <taxon>Ecdysozoa</taxon>
        <taxon>Nematoda</taxon>
        <taxon>Chromadorea</taxon>
        <taxon>Rhabditida</taxon>
        <taxon>Rhabditina</taxon>
        <taxon>Diplogasteromorpha</taxon>
        <taxon>Diplogasteroidea</taxon>
        <taxon>Neodiplogasteridae</taxon>
        <taxon>Pristionchus</taxon>
    </lineage>
</organism>
<gene>
    <name evidence="10" type="ORF">PENTCL1PPCAC_28055</name>
</gene>
<evidence type="ECO:0000256" key="2">
    <source>
        <dbReference type="ARBA" id="ARBA00022475"/>
    </source>
</evidence>
<evidence type="ECO:0000256" key="5">
    <source>
        <dbReference type="ARBA" id="ARBA00023157"/>
    </source>
</evidence>
<evidence type="ECO:0000256" key="6">
    <source>
        <dbReference type="ARBA" id="ARBA00023180"/>
    </source>
</evidence>
<reference evidence="10" key="1">
    <citation type="submission" date="2023-10" db="EMBL/GenBank/DDBJ databases">
        <title>Genome assembly of Pristionchus species.</title>
        <authorList>
            <person name="Yoshida K."/>
            <person name="Sommer R.J."/>
        </authorList>
    </citation>
    <scope>NUCLEOTIDE SEQUENCE</scope>
    <source>
        <strain evidence="10">RS0144</strain>
    </source>
</reference>
<dbReference type="InterPro" id="IPR013783">
    <property type="entry name" value="Ig-like_fold"/>
</dbReference>
<dbReference type="GO" id="GO:0030424">
    <property type="term" value="C:axon"/>
    <property type="evidence" value="ECO:0007669"/>
    <property type="project" value="TreeGrafter"/>
</dbReference>
<dbReference type="SMART" id="SM00408">
    <property type="entry name" value="IGc2"/>
    <property type="match status" value="2"/>
</dbReference>
<evidence type="ECO:0000256" key="7">
    <source>
        <dbReference type="ARBA" id="ARBA00023319"/>
    </source>
</evidence>
<feature type="signal peptide" evidence="8">
    <location>
        <begin position="1"/>
        <end position="21"/>
    </location>
</feature>
<evidence type="ECO:0000259" key="9">
    <source>
        <dbReference type="PROSITE" id="PS50835"/>
    </source>
</evidence>
<feature type="non-terminal residue" evidence="10">
    <location>
        <position position="1"/>
    </location>
</feature>
<dbReference type="GO" id="GO:0050808">
    <property type="term" value="P:synapse organization"/>
    <property type="evidence" value="ECO:0007669"/>
    <property type="project" value="TreeGrafter"/>
</dbReference>
<dbReference type="GO" id="GO:0008046">
    <property type="term" value="F:axon guidance receptor activity"/>
    <property type="evidence" value="ECO:0007669"/>
    <property type="project" value="TreeGrafter"/>
</dbReference>
<feature type="domain" description="Ig-like" evidence="9">
    <location>
        <begin position="221"/>
        <end position="328"/>
    </location>
</feature>
<dbReference type="SUPFAM" id="SSF48726">
    <property type="entry name" value="Immunoglobulin"/>
    <property type="match status" value="3"/>
</dbReference>
<evidence type="ECO:0000256" key="4">
    <source>
        <dbReference type="ARBA" id="ARBA00023136"/>
    </source>
</evidence>
<proteinExistence type="predicted"/>
<dbReference type="Pfam" id="PF13927">
    <property type="entry name" value="Ig_3"/>
    <property type="match status" value="1"/>
</dbReference>
<protein>
    <recommendedName>
        <fullName evidence="9">Ig-like domain-containing protein</fullName>
    </recommendedName>
</protein>
<evidence type="ECO:0000313" key="11">
    <source>
        <dbReference type="Proteomes" id="UP001432027"/>
    </source>
</evidence>
<dbReference type="EMBL" id="BTSX01000006">
    <property type="protein sequence ID" value="GMT05881.1"/>
    <property type="molecule type" value="Genomic_DNA"/>
</dbReference>
<evidence type="ECO:0000256" key="8">
    <source>
        <dbReference type="SAM" id="SignalP"/>
    </source>
</evidence>
<keyword evidence="4" id="KW-0472">Membrane</keyword>
<dbReference type="InterPro" id="IPR007110">
    <property type="entry name" value="Ig-like_dom"/>
</dbReference>
<sequence>QQMRLVSLLLGAACLVSTTLADSEHTTFSLLTPNYTEINRGGTLVIKCEFFHVDAEDVIIWKRGAEPLFMDFDSAISDDRYEISADEKADGQGRKVSELTIRDIAVHEDNTFYCGTMETDRYLGTRVRIRVPPTAHISPEIWPYTVLNLEPVTLRCTVTGNPTPKITWSKEGGSIASHVSVEGDTLRIPSVKKSDSGVYLCHANSTAGEATSRTDMRVHDPHVVTGAEAQPWIRSPVKYAPVEMNGQVNISCQYDGNPSPQIEWLFNGARLTLSKEMVRNNIKQYASRLANYSESTLQINEATAEYFGDYSCRASNMHGIVSTAIFVTAFPSPPELSIDDNWILTMTAMAPNGIHEFALWYRRPDESGWLNKKPITVNKGDQTGDKTWSKQINLNDFLDESGSYEIQVQAQNGYGYGNKASDMIRVTISENSHVPTASASLAGLSSAAALLLILAH</sequence>
<comment type="caution">
    <text evidence="10">The sequence shown here is derived from an EMBL/GenBank/DDBJ whole genome shotgun (WGS) entry which is preliminary data.</text>
</comment>
<keyword evidence="6" id="KW-0325">Glycoprotein</keyword>
<dbReference type="GO" id="GO:0043025">
    <property type="term" value="C:neuronal cell body"/>
    <property type="evidence" value="ECO:0007669"/>
    <property type="project" value="TreeGrafter"/>
</dbReference>
<dbReference type="InterPro" id="IPR036179">
    <property type="entry name" value="Ig-like_dom_sf"/>
</dbReference>
<evidence type="ECO:0000313" key="10">
    <source>
        <dbReference type="EMBL" id="GMT05881.1"/>
    </source>
</evidence>
<keyword evidence="11" id="KW-1185">Reference proteome</keyword>
<dbReference type="PROSITE" id="PS50835">
    <property type="entry name" value="IG_LIKE"/>
    <property type="match status" value="2"/>
</dbReference>
<dbReference type="InterPro" id="IPR013098">
    <property type="entry name" value="Ig_I-set"/>
</dbReference>
<dbReference type="InterPro" id="IPR003599">
    <property type="entry name" value="Ig_sub"/>
</dbReference>
<dbReference type="Gene3D" id="2.60.40.10">
    <property type="entry name" value="Immunoglobulins"/>
    <property type="match status" value="3"/>
</dbReference>
<dbReference type="InterPro" id="IPR050958">
    <property type="entry name" value="Cell_Adh-Cytoskel_Orgn"/>
</dbReference>
<dbReference type="CDD" id="cd00096">
    <property type="entry name" value="Ig"/>
    <property type="match status" value="2"/>
</dbReference>